<proteinExistence type="predicted"/>
<keyword evidence="1" id="KW-0436">Ligase</keyword>
<dbReference type="Pfam" id="PF18603">
    <property type="entry name" value="LAL_C2"/>
    <property type="match status" value="1"/>
</dbReference>
<comment type="caution">
    <text evidence="6">The sequence shown here is derived from an EMBL/GenBank/DDBJ whole genome shotgun (WGS) entry which is preliminary data.</text>
</comment>
<dbReference type="InterPro" id="IPR040570">
    <property type="entry name" value="LAL_C2"/>
</dbReference>
<feature type="domain" description="ATP-grasp" evidence="5">
    <location>
        <begin position="115"/>
        <end position="310"/>
    </location>
</feature>
<evidence type="ECO:0000259" key="5">
    <source>
        <dbReference type="PROSITE" id="PS50975"/>
    </source>
</evidence>
<keyword evidence="7" id="KW-1185">Reference proteome</keyword>
<dbReference type="GO" id="GO:0016874">
    <property type="term" value="F:ligase activity"/>
    <property type="evidence" value="ECO:0007669"/>
    <property type="project" value="UniProtKB-KW"/>
</dbReference>
<evidence type="ECO:0000256" key="4">
    <source>
        <dbReference type="PROSITE-ProRule" id="PRU00409"/>
    </source>
</evidence>
<dbReference type="Gene3D" id="3.30.470.20">
    <property type="entry name" value="ATP-grasp fold, B domain"/>
    <property type="match status" value="1"/>
</dbReference>
<evidence type="ECO:0000313" key="7">
    <source>
        <dbReference type="Proteomes" id="UP000638313"/>
    </source>
</evidence>
<dbReference type="Gene3D" id="3.40.50.20">
    <property type="match status" value="1"/>
</dbReference>
<keyword evidence="3 4" id="KW-0067">ATP-binding</keyword>
<dbReference type="Pfam" id="PF13535">
    <property type="entry name" value="ATP-grasp_4"/>
    <property type="match status" value="1"/>
</dbReference>
<dbReference type="RefSeq" id="WP_190132771.1">
    <property type="nucleotide sequence ID" value="NZ_BNBD01000018.1"/>
</dbReference>
<sequence>MTAFLLLVESNTTGTGREFARQAADLGAVPVLVAADPGRYPYVREDGLRHAVADTTDPRAVLDVAAELRHEGEVRGVTSSSEYYVPVAATVARALGLPGPDPQRVTSCRHKGEQRRTLHAAGVPVPGFAVVTTEAEAEEAALRLGPPVVVKPVLGSGSLGVRLCPDGRTAAKHAADLLSRTANERGMSLPREVLVESYLTGREFSVETFGTDVVTVVAKHVGPLPDFVETGHDVPAAVPDGLHDELADVAVRAVRALGLGWGAAHTEIRLEDGRAHVVEVNPRLAGGRIPDLVRLALGTDLVRAQVAAALGEPAPPAAARHGHAAIRFLTADGPGTVGATDEALAGARAVTGVADAALYRTPGEPARRATDFRDRLGHVIAAADGPGRARQAAEDGLARLRTALQHHENPGETE</sequence>
<dbReference type="SMART" id="SM01209">
    <property type="entry name" value="GARS_A"/>
    <property type="match status" value="1"/>
</dbReference>
<keyword evidence="2 4" id="KW-0547">Nucleotide-binding</keyword>
<dbReference type="EMBL" id="BNBD01000018">
    <property type="protein sequence ID" value="GHF69385.1"/>
    <property type="molecule type" value="Genomic_DNA"/>
</dbReference>
<evidence type="ECO:0000256" key="2">
    <source>
        <dbReference type="ARBA" id="ARBA00022741"/>
    </source>
</evidence>
<dbReference type="InterPro" id="IPR052032">
    <property type="entry name" value="ATP-dep_AA_Ligase"/>
</dbReference>
<dbReference type="GO" id="GO:0046872">
    <property type="term" value="F:metal ion binding"/>
    <property type="evidence" value="ECO:0007669"/>
    <property type="project" value="InterPro"/>
</dbReference>
<organism evidence="6 7">
    <name type="scientific">Streptomyces mashuensis</name>
    <dbReference type="NCBI Taxonomy" id="33904"/>
    <lineage>
        <taxon>Bacteria</taxon>
        <taxon>Bacillati</taxon>
        <taxon>Actinomycetota</taxon>
        <taxon>Actinomycetes</taxon>
        <taxon>Kitasatosporales</taxon>
        <taxon>Streptomycetaceae</taxon>
        <taxon>Streptomyces</taxon>
    </lineage>
</organism>
<accession>A0A919BA21</accession>
<dbReference type="PANTHER" id="PTHR43585">
    <property type="entry name" value="FUMIPYRROLE BIOSYNTHESIS PROTEIN C"/>
    <property type="match status" value="1"/>
</dbReference>
<dbReference type="PROSITE" id="PS50975">
    <property type="entry name" value="ATP_GRASP"/>
    <property type="match status" value="1"/>
</dbReference>
<gene>
    <name evidence="6" type="ORF">GCM10010218_58510</name>
</gene>
<evidence type="ECO:0000256" key="3">
    <source>
        <dbReference type="ARBA" id="ARBA00022840"/>
    </source>
</evidence>
<evidence type="ECO:0000256" key="1">
    <source>
        <dbReference type="ARBA" id="ARBA00022598"/>
    </source>
</evidence>
<dbReference type="PANTHER" id="PTHR43585:SF2">
    <property type="entry name" value="ATP-GRASP ENZYME FSQD"/>
    <property type="match status" value="1"/>
</dbReference>
<reference evidence="6" key="1">
    <citation type="journal article" date="2014" name="Int. J. Syst. Evol. Microbiol.">
        <title>Complete genome sequence of Corynebacterium casei LMG S-19264T (=DSM 44701T), isolated from a smear-ripened cheese.</title>
        <authorList>
            <consortium name="US DOE Joint Genome Institute (JGI-PGF)"/>
            <person name="Walter F."/>
            <person name="Albersmeier A."/>
            <person name="Kalinowski J."/>
            <person name="Ruckert C."/>
        </authorList>
    </citation>
    <scope>NUCLEOTIDE SEQUENCE</scope>
    <source>
        <strain evidence="6">JCM 4059</strain>
    </source>
</reference>
<dbReference type="AlphaFoldDB" id="A0A919BA21"/>
<dbReference type="GO" id="GO:0016829">
    <property type="term" value="F:lyase activity"/>
    <property type="evidence" value="ECO:0007669"/>
    <property type="project" value="UniProtKB-KW"/>
</dbReference>
<dbReference type="SUPFAM" id="SSF56059">
    <property type="entry name" value="Glutathione synthetase ATP-binding domain-like"/>
    <property type="match status" value="1"/>
</dbReference>
<dbReference type="Proteomes" id="UP000638313">
    <property type="component" value="Unassembled WGS sequence"/>
</dbReference>
<dbReference type="InterPro" id="IPR041472">
    <property type="entry name" value="BL00235/CARNS1_N"/>
</dbReference>
<reference evidence="6" key="2">
    <citation type="submission" date="2020-09" db="EMBL/GenBank/DDBJ databases">
        <authorList>
            <person name="Sun Q."/>
            <person name="Ohkuma M."/>
        </authorList>
    </citation>
    <scope>NUCLEOTIDE SEQUENCE</scope>
    <source>
        <strain evidence="6">JCM 4059</strain>
    </source>
</reference>
<protein>
    <submittedName>
        <fullName evidence="6">Argininosuccinate lyase</fullName>
    </submittedName>
</protein>
<dbReference type="GO" id="GO:0005524">
    <property type="term" value="F:ATP binding"/>
    <property type="evidence" value="ECO:0007669"/>
    <property type="project" value="UniProtKB-UniRule"/>
</dbReference>
<dbReference type="InterPro" id="IPR011761">
    <property type="entry name" value="ATP-grasp"/>
</dbReference>
<keyword evidence="6" id="KW-0456">Lyase</keyword>
<dbReference type="Pfam" id="PF18130">
    <property type="entry name" value="ATPgrasp_N"/>
    <property type="match status" value="1"/>
</dbReference>
<name>A0A919BA21_9ACTN</name>
<evidence type="ECO:0000313" key="6">
    <source>
        <dbReference type="EMBL" id="GHF69385.1"/>
    </source>
</evidence>